<dbReference type="GO" id="GO:0004803">
    <property type="term" value="F:transposase activity"/>
    <property type="evidence" value="ECO:0007669"/>
    <property type="project" value="InterPro"/>
</dbReference>
<reference evidence="3" key="1">
    <citation type="submission" date="2016-11" db="EMBL/GenBank/DDBJ databases">
        <authorList>
            <person name="Varghese N."/>
            <person name="Submissions S."/>
        </authorList>
    </citation>
    <scope>NUCLEOTIDE SEQUENCE [LARGE SCALE GENOMIC DNA]</scope>
    <source>
        <strain evidence="3">DSM 18829</strain>
    </source>
</reference>
<dbReference type="PANTHER" id="PTHR34322:SF2">
    <property type="entry name" value="TRANSPOSASE IS200-LIKE DOMAIN-CONTAINING PROTEIN"/>
    <property type="match status" value="1"/>
</dbReference>
<feature type="domain" description="Transposase IS200-like" evidence="1">
    <location>
        <begin position="9"/>
        <end position="141"/>
    </location>
</feature>
<dbReference type="RefSeq" id="WP_073311099.1">
    <property type="nucleotide sequence ID" value="NZ_FQZI01000003.1"/>
</dbReference>
<dbReference type="SMART" id="SM01321">
    <property type="entry name" value="Y1_Tnp"/>
    <property type="match status" value="1"/>
</dbReference>
<organism evidence="2 3">
    <name type="scientific">Flavobacterium terrae</name>
    <dbReference type="NCBI Taxonomy" id="415425"/>
    <lineage>
        <taxon>Bacteria</taxon>
        <taxon>Pseudomonadati</taxon>
        <taxon>Bacteroidota</taxon>
        <taxon>Flavobacteriia</taxon>
        <taxon>Flavobacteriales</taxon>
        <taxon>Flavobacteriaceae</taxon>
        <taxon>Flavobacterium</taxon>
    </lineage>
</organism>
<dbReference type="AlphaFoldDB" id="A0A1M6F1S4"/>
<sequence>MPQLKQTIEYGQYYHIYNRGNNRNDIFFETDNYNHFLRLYDKYIDPIAETYAWCLLKNHFHFLVRIKDKEEVAKITLKKGNLDNPRILNPSRQFGHLFNAYTQAINKRYKRTGSLFESTFERKLVDSEKYFQKLIFYIHNNPVHHGLVDSMIEYPWSSYLTVTSTKETKLNRGEVIKVYGDLENFKYYHSQMQHFNQIESIIIE</sequence>
<dbReference type="GO" id="GO:0003677">
    <property type="term" value="F:DNA binding"/>
    <property type="evidence" value="ECO:0007669"/>
    <property type="project" value="InterPro"/>
</dbReference>
<keyword evidence="3" id="KW-1185">Reference proteome</keyword>
<dbReference type="OrthoDB" id="9788881at2"/>
<evidence type="ECO:0000313" key="2">
    <source>
        <dbReference type="EMBL" id="SHI91668.1"/>
    </source>
</evidence>
<dbReference type="Proteomes" id="UP000184488">
    <property type="component" value="Unassembled WGS sequence"/>
</dbReference>
<gene>
    <name evidence="2" type="ORF">SAMN05444363_2090</name>
</gene>
<dbReference type="EMBL" id="FQZI01000003">
    <property type="protein sequence ID" value="SHI91668.1"/>
    <property type="molecule type" value="Genomic_DNA"/>
</dbReference>
<dbReference type="STRING" id="415425.SAMN05444363_2090"/>
<dbReference type="SUPFAM" id="SSF143422">
    <property type="entry name" value="Transposase IS200-like"/>
    <property type="match status" value="1"/>
</dbReference>
<dbReference type="PANTHER" id="PTHR34322">
    <property type="entry name" value="TRANSPOSASE, Y1_TNP DOMAIN-CONTAINING"/>
    <property type="match status" value="1"/>
</dbReference>
<accession>A0A1M6F1S4</accession>
<dbReference type="GO" id="GO:0006313">
    <property type="term" value="P:DNA transposition"/>
    <property type="evidence" value="ECO:0007669"/>
    <property type="project" value="InterPro"/>
</dbReference>
<protein>
    <submittedName>
        <fullName evidence="2">REP element-mobilizing transposase RayT</fullName>
    </submittedName>
</protein>
<name>A0A1M6F1S4_9FLAO</name>
<evidence type="ECO:0000313" key="3">
    <source>
        <dbReference type="Proteomes" id="UP000184488"/>
    </source>
</evidence>
<dbReference type="Gene3D" id="3.30.70.1290">
    <property type="entry name" value="Transposase IS200-like"/>
    <property type="match status" value="1"/>
</dbReference>
<dbReference type="InterPro" id="IPR036515">
    <property type="entry name" value="Transposase_17_sf"/>
</dbReference>
<proteinExistence type="predicted"/>
<dbReference type="InterPro" id="IPR002686">
    <property type="entry name" value="Transposase_17"/>
</dbReference>
<evidence type="ECO:0000259" key="1">
    <source>
        <dbReference type="SMART" id="SM01321"/>
    </source>
</evidence>